<evidence type="ECO:0000313" key="7">
    <source>
        <dbReference type="EMBL" id="MCO5397785.1"/>
    </source>
</evidence>
<dbReference type="PANTHER" id="PTHR43124:SF10">
    <property type="entry name" value="PURINE EFFLUX PUMP PBUE"/>
    <property type="match status" value="1"/>
</dbReference>
<reference evidence="7" key="2">
    <citation type="journal article" date="2023" name="Front. Microbiol.">
        <title>Ralstonia chuxiongensis sp. nov., Ralstonia mojiangensis sp. nov., and Ralstonia soli sp. nov., isolated from tobacco fields, are three novel species in the family Burkholderiaceae.</title>
        <authorList>
            <person name="Lu C.H."/>
            <person name="Zhang Y.Y."/>
            <person name="Jiang N."/>
            <person name="Chen W."/>
            <person name="Shao X."/>
            <person name="Zhao Z.M."/>
            <person name="Lu W.L."/>
            <person name="Hu X."/>
            <person name="Xi Y.X."/>
            <person name="Zou S.Y."/>
            <person name="Wei Q.J."/>
            <person name="Lin Z.L."/>
            <person name="Gong L."/>
            <person name="Gai X.T."/>
            <person name="Zhang L.Q."/>
            <person name="Li J.Y."/>
            <person name="Jin Y."/>
            <person name="Xia Z.Y."/>
        </authorList>
    </citation>
    <scope>NUCLEOTIDE SEQUENCE</scope>
    <source>
        <strain evidence="7">21MJYT02-11</strain>
    </source>
</reference>
<protein>
    <submittedName>
        <fullName evidence="7">MFS transporter</fullName>
    </submittedName>
</protein>
<feature type="transmembrane region" description="Helical" evidence="6">
    <location>
        <begin position="278"/>
        <end position="298"/>
    </location>
</feature>
<feature type="transmembrane region" description="Helical" evidence="6">
    <location>
        <begin position="304"/>
        <end position="326"/>
    </location>
</feature>
<dbReference type="PANTHER" id="PTHR43124">
    <property type="entry name" value="PURINE EFFLUX PUMP PBUE"/>
    <property type="match status" value="1"/>
</dbReference>
<evidence type="ECO:0000256" key="6">
    <source>
        <dbReference type="SAM" id="Phobius"/>
    </source>
</evidence>
<evidence type="ECO:0000256" key="5">
    <source>
        <dbReference type="ARBA" id="ARBA00023136"/>
    </source>
</evidence>
<evidence type="ECO:0000256" key="2">
    <source>
        <dbReference type="ARBA" id="ARBA00022475"/>
    </source>
</evidence>
<feature type="transmembrane region" description="Helical" evidence="6">
    <location>
        <begin position="147"/>
        <end position="167"/>
    </location>
</feature>
<evidence type="ECO:0000256" key="3">
    <source>
        <dbReference type="ARBA" id="ARBA00022692"/>
    </source>
</evidence>
<evidence type="ECO:0000256" key="1">
    <source>
        <dbReference type="ARBA" id="ARBA00004651"/>
    </source>
</evidence>
<dbReference type="SUPFAM" id="SSF103473">
    <property type="entry name" value="MFS general substrate transporter"/>
    <property type="match status" value="1"/>
</dbReference>
<keyword evidence="2" id="KW-1003">Cell membrane</keyword>
<feature type="transmembrane region" description="Helical" evidence="6">
    <location>
        <begin position="62"/>
        <end position="81"/>
    </location>
</feature>
<evidence type="ECO:0000313" key="8">
    <source>
        <dbReference type="Proteomes" id="UP001162811"/>
    </source>
</evidence>
<feature type="transmembrane region" description="Helical" evidence="6">
    <location>
        <begin position="249"/>
        <end position="271"/>
    </location>
</feature>
<dbReference type="EMBL" id="JAMXHT010000002">
    <property type="protein sequence ID" value="MCO5397785.1"/>
    <property type="molecule type" value="Genomic_DNA"/>
</dbReference>
<dbReference type="InterPro" id="IPR011701">
    <property type="entry name" value="MFS"/>
</dbReference>
<gene>
    <name evidence="7" type="ORF">NG900_06160</name>
</gene>
<feature type="transmembrane region" description="Helical" evidence="6">
    <location>
        <begin position="88"/>
        <end position="108"/>
    </location>
</feature>
<feature type="transmembrane region" description="Helical" evidence="6">
    <location>
        <begin position="114"/>
        <end position="135"/>
    </location>
</feature>
<dbReference type="Proteomes" id="UP001162811">
    <property type="component" value="Unassembled WGS sequence"/>
</dbReference>
<feature type="transmembrane region" description="Helical" evidence="6">
    <location>
        <begin position="213"/>
        <end position="234"/>
    </location>
</feature>
<feature type="transmembrane region" description="Helical" evidence="6">
    <location>
        <begin position="338"/>
        <end position="357"/>
    </location>
</feature>
<dbReference type="InterPro" id="IPR036259">
    <property type="entry name" value="MFS_trans_sf"/>
</dbReference>
<keyword evidence="5 6" id="KW-0472">Membrane</keyword>
<reference evidence="7" key="1">
    <citation type="submission" date="2022-06" db="EMBL/GenBank/DDBJ databases">
        <authorList>
            <person name="Lu C.-H."/>
        </authorList>
    </citation>
    <scope>NUCLEOTIDE SEQUENCE</scope>
    <source>
        <strain evidence="7">21MJYT02-11</strain>
    </source>
</reference>
<organism evidence="7 8">
    <name type="scientific">Ralstonia soli</name>
    <dbReference type="NCBI Taxonomy" id="2953896"/>
    <lineage>
        <taxon>Bacteria</taxon>
        <taxon>Pseudomonadati</taxon>
        <taxon>Pseudomonadota</taxon>
        <taxon>Betaproteobacteria</taxon>
        <taxon>Burkholderiales</taxon>
        <taxon>Burkholderiaceae</taxon>
        <taxon>Ralstonia</taxon>
    </lineage>
</organism>
<feature type="transmembrane region" description="Helical" evidence="6">
    <location>
        <begin position="173"/>
        <end position="192"/>
    </location>
</feature>
<dbReference type="Gene3D" id="1.20.1250.20">
    <property type="entry name" value="MFS general substrate transporter like domains"/>
    <property type="match status" value="2"/>
</dbReference>
<feature type="transmembrane region" description="Helical" evidence="6">
    <location>
        <begin position="363"/>
        <end position="385"/>
    </location>
</feature>
<dbReference type="InterPro" id="IPR050189">
    <property type="entry name" value="MFS_Efflux_Transporters"/>
</dbReference>
<evidence type="ECO:0000256" key="4">
    <source>
        <dbReference type="ARBA" id="ARBA00022989"/>
    </source>
</evidence>
<sequence>MINEMNDVETQEGTSARQAGRSTQVAAIIAACASSAVFLGLPVVIGQLAQLRGLTPDQLGEVASAETLGVALTATFGSWFIRRFKPKQLMVVGLQCLLVLQLLSATAWSYPAFILLRVGASLASGVVLPASIAVLSRASNPERSFSWLVSCQIALSAIELFTFGPIANVLGMGGIYGALVLLCVLALMFLAPTTMPALLEDGSASTQGRISPVIWVMVGAVFLFFCSIGAYWAFIERAGAQAGMSPDEVGGWLAASNVAALAGSVSAPWFCRRFGERAVLLLGSVLVALVPVGLLLGASGRLGYLIDLCLFVVLWNLLMIVQMALLGRWDPTGRAVSMTPAAQGLGLALAPLGAGAVAARYGFIAAVASSSCFALASLIATWSALRRRANESAMQQHSLS</sequence>
<keyword evidence="3 6" id="KW-0812">Transmembrane</keyword>
<feature type="transmembrane region" description="Helical" evidence="6">
    <location>
        <begin position="25"/>
        <end position="50"/>
    </location>
</feature>
<proteinExistence type="predicted"/>
<dbReference type="Pfam" id="PF07690">
    <property type="entry name" value="MFS_1"/>
    <property type="match status" value="1"/>
</dbReference>
<dbReference type="RefSeq" id="WP_252677975.1">
    <property type="nucleotide sequence ID" value="NZ_JAMXHT010000002.1"/>
</dbReference>
<keyword evidence="4 6" id="KW-1133">Transmembrane helix</keyword>
<comment type="caution">
    <text evidence="7">The sequence shown here is derived from an EMBL/GenBank/DDBJ whole genome shotgun (WGS) entry which is preliminary data.</text>
</comment>
<name>A0ABT1AHA5_9RALS</name>
<keyword evidence="8" id="KW-1185">Reference proteome</keyword>
<accession>A0ABT1AHA5</accession>
<comment type="subcellular location">
    <subcellularLocation>
        <location evidence="1">Cell membrane</location>
        <topology evidence="1">Multi-pass membrane protein</topology>
    </subcellularLocation>
</comment>